<protein>
    <submittedName>
        <fullName evidence="1">Uncharacterized protein</fullName>
    </submittedName>
</protein>
<organism evidence="1 2">
    <name type="scientific">Cylicostephanus goldi</name>
    <name type="common">Nematode worm</name>
    <dbReference type="NCBI Taxonomy" id="71465"/>
    <lineage>
        <taxon>Eukaryota</taxon>
        <taxon>Metazoa</taxon>
        <taxon>Ecdysozoa</taxon>
        <taxon>Nematoda</taxon>
        <taxon>Chromadorea</taxon>
        <taxon>Rhabditida</taxon>
        <taxon>Rhabditina</taxon>
        <taxon>Rhabditomorpha</taxon>
        <taxon>Strongyloidea</taxon>
        <taxon>Strongylidae</taxon>
        <taxon>Cylicostephanus</taxon>
    </lineage>
</organism>
<sequence>MVALGSCFSDLLPSSGFLVVFGVCVKSFSKATEAHSPQASNHFESRSYSYVGPRWAPPRWANNLGISPYILLPS</sequence>
<dbReference type="EMBL" id="UYRV01108180">
    <property type="protein sequence ID" value="VDN24084.1"/>
    <property type="molecule type" value="Genomic_DNA"/>
</dbReference>
<dbReference type="Proteomes" id="UP000271889">
    <property type="component" value="Unassembled WGS sequence"/>
</dbReference>
<evidence type="ECO:0000313" key="2">
    <source>
        <dbReference type="Proteomes" id="UP000271889"/>
    </source>
</evidence>
<proteinExistence type="predicted"/>
<accession>A0A3P7M411</accession>
<dbReference type="AlphaFoldDB" id="A0A3P7M411"/>
<keyword evidence="2" id="KW-1185">Reference proteome</keyword>
<evidence type="ECO:0000313" key="1">
    <source>
        <dbReference type="EMBL" id="VDN24084.1"/>
    </source>
</evidence>
<gene>
    <name evidence="1" type="ORF">CGOC_LOCUS9748</name>
</gene>
<name>A0A3P7M411_CYLGO</name>
<reference evidence="1 2" key="1">
    <citation type="submission" date="2018-11" db="EMBL/GenBank/DDBJ databases">
        <authorList>
            <consortium name="Pathogen Informatics"/>
        </authorList>
    </citation>
    <scope>NUCLEOTIDE SEQUENCE [LARGE SCALE GENOMIC DNA]</scope>
</reference>